<dbReference type="SUPFAM" id="SSF46785">
    <property type="entry name" value="Winged helix' DNA-binding domain"/>
    <property type="match status" value="1"/>
</dbReference>
<dbReference type="AlphaFoldDB" id="A0A7S8HCY6"/>
<feature type="domain" description="HTH marR-type" evidence="1">
    <location>
        <begin position="21"/>
        <end position="156"/>
    </location>
</feature>
<sequence length="163" mass="17886">MAAGGPGPAGDETDADILALEAFLPYRLNRAAELVSRGFARLYGERYGLTRPEWRCLATIGQFGRITATAIGTHSSMHKTKVSRAVRALEERKWLMREADPQDRRTEHLTLTPQGLKAYGELAGIARGYEAELMRALARDGEKLDRGLAGVERVFASGGKTQQ</sequence>
<evidence type="ECO:0000259" key="1">
    <source>
        <dbReference type="PROSITE" id="PS50995"/>
    </source>
</evidence>
<accession>A0A7S8HCY6</accession>
<protein>
    <submittedName>
        <fullName evidence="2">MarR family transcriptional regulator</fullName>
    </submittedName>
</protein>
<dbReference type="RefSeq" id="WP_213161497.1">
    <property type="nucleotide sequence ID" value="NZ_CP058214.1"/>
</dbReference>
<dbReference type="InterPro" id="IPR039422">
    <property type="entry name" value="MarR/SlyA-like"/>
</dbReference>
<dbReference type="KEGG" id="kmn:HW532_16385"/>
<dbReference type="GO" id="GO:0003700">
    <property type="term" value="F:DNA-binding transcription factor activity"/>
    <property type="evidence" value="ECO:0007669"/>
    <property type="project" value="InterPro"/>
</dbReference>
<evidence type="ECO:0000313" key="3">
    <source>
        <dbReference type="Proteomes" id="UP000593594"/>
    </source>
</evidence>
<proteinExistence type="predicted"/>
<dbReference type="SMART" id="SM00347">
    <property type="entry name" value="HTH_MARR"/>
    <property type="match status" value="1"/>
</dbReference>
<dbReference type="Gene3D" id="1.10.10.10">
    <property type="entry name" value="Winged helix-like DNA-binding domain superfamily/Winged helix DNA-binding domain"/>
    <property type="match status" value="1"/>
</dbReference>
<dbReference type="Pfam" id="PF01047">
    <property type="entry name" value="MarR"/>
    <property type="match status" value="1"/>
</dbReference>
<dbReference type="PANTHER" id="PTHR33164">
    <property type="entry name" value="TRANSCRIPTIONAL REGULATOR, MARR FAMILY"/>
    <property type="match status" value="1"/>
</dbReference>
<keyword evidence="3" id="KW-1185">Reference proteome</keyword>
<evidence type="ECO:0000313" key="2">
    <source>
        <dbReference type="EMBL" id="QPC44131.1"/>
    </source>
</evidence>
<dbReference type="EMBL" id="CP058214">
    <property type="protein sequence ID" value="QPC44131.1"/>
    <property type="molecule type" value="Genomic_DNA"/>
</dbReference>
<gene>
    <name evidence="2" type="ORF">HW532_16385</name>
</gene>
<name>A0A7S8HCY6_9HYPH</name>
<dbReference type="GO" id="GO:0006950">
    <property type="term" value="P:response to stress"/>
    <property type="evidence" value="ECO:0007669"/>
    <property type="project" value="TreeGrafter"/>
</dbReference>
<organism evidence="2 3">
    <name type="scientific">Kaustia mangrovi</name>
    <dbReference type="NCBI Taxonomy" id="2593653"/>
    <lineage>
        <taxon>Bacteria</taxon>
        <taxon>Pseudomonadati</taxon>
        <taxon>Pseudomonadota</taxon>
        <taxon>Alphaproteobacteria</taxon>
        <taxon>Hyphomicrobiales</taxon>
        <taxon>Parvibaculaceae</taxon>
        <taxon>Kaustia</taxon>
    </lineage>
</organism>
<dbReference type="Proteomes" id="UP000593594">
    <property type="component" value="Chromosome"/>
</dbReference>
<dbReference type="PANTHER" id="PTHR33164:SF43">
    <property type="entry name" value="HTH-TYPE TRANSCRIPTIONAL REPRESSOR YETL"/>
    <property type="match status" value="1"/>
</dbReference>
<reference evidence="2 3" key="1">
    <citation type="submission" date="2020-06" db="EMBL/GenBank/DDBJ databases">
        <title>Genome sequence of 2 isolates from Red Sea Mangroves.</title>
        <authorList>
            <person name="Sefrji F."/>
            <person name="Michoud G."/>
            <person name="Merlino G."/>
            <person name="Daffonchio D."/>
        </authorList>
    </citation>
    <scope>NUCLEOTIDE SEQUENCE [LARGE SCALE GENOMIC DNA]</scope>
    <source>
        <strain evidence="2 3">R1DC25</strain>
    </source>
</reference>
<dbReference type="PROSITE" id="PS50995">
    <property type="entry name" value="HTH_MARR_2"/>
    <property type="match status" value="1"/>
</dbReference>
<dbReference type="InterPro" id="IPR036390">
    <property type="entry name" value="WH_DNA-bd_sf"/>
</dbReference>
<dbReference type="InterPro" id="IPR036388">
    <property type="entry name" value="WH-like_DNA-bd_sf"/>
</dbReference>
<dbReference type="InterPro" id="IPR000835">
    <property type="entry name" value="HTH_MarR-typ"/>
</dbReference>